<keyword evidence="2" id="KW-0732">Signal</keyword>
<reference evidence="3" key="1">
    <citation type="submission" date="2021-04" db="EMBL/GenBank/DDBJ databases">
        <title>Complete genome sequence for Sulfitobacter sp. strain JK7-1.</title>
        <authorList>
            <person name="Park S.-J."/>
        </authorList>
    </citation>
    <scope>NUCLEOTIDE SEQUENCE</scope>
    <source>
        <strain evidence="3">JK7-1</strain>
    </source>
</reference>
<gene>
    <name evidence="3" type="ORF">KDD17_17350</name>
</gene>
<organism evidence="3 4">
    <name type="scientific">Sulfitobacter albidus</name>
    <dbReference type="NCBI Taxonomy" id="2829501"/>
    <lineage>
        <taxon>Bacteria</taxon>
        <taxon>Pseudomonadati</taxon>
        <taxon>Pseudomonadota</taxon>
        <taxon>Alphaproteobacteria</taxon>
        <taxon>Rhodobacterales</taxon>
        <taxon>Roseobacteraceae</taxon>
        <taxon>Sulfitobacter</taxon>
    </lineage>
</organism>
<evidence type="ECO:0000256" key="2">
    <source>
        <dbReference type="SAM" id="SignalP"/>
    </source>
</evidence>
<name>A0A975PNQ6_9RHOB</name>
<dbReference type="RefSeq" id="WP_212706299.1">
    <property type="nucleotide sequence ID" value="NZ_CP073582.1"/>
</dbReference>
<accession>A0A975PNQ6</accession>
<sequence>MIPRLSESMRICAAALTAMMLLPVHGLAQSISASPIEIDVADDGFLIAAFVPQPDLAPRMSPGTQASRVALSSADGAPQPSIILGRIAPRQEEAFGIEGLLPATVEEIGLRYDDVAARAELRASDPELFAKLLSGGHLDPPDAELRRALQTELARMNCYRSGIDGAWGPGSRRSVSAYFEEVDGVDWPDQEPSNGLFRTIIGREDIACPAPVAAARSTTPRRTTAAAPRRAATAAAPTRRAAPAARSQPAPAPKRRIKATSGVGVFR</sequence>
<proteinExistence type="predicted"/>
<feature type="signal peptide" evidence="2">
    <location>
        <begin position="1"/>
        <end position="28"/>
    </location>
</feature>
<dbReference type="EMBL" id="CP073582">
    <property type="protein sequence ID" value="QUJ78107.1"/>
    <property type="molecule type" value="Genomic_DNA"/>
</dbReference>
<keyword evidence="4" id="KW-1185">Reference proteome</keyword>
<evidence type="ECO:0000256" key="1">
    <source>
        <dbReference type="SAM" id="MobiDB-lite"/>
    </source>
</evidence>
<dbReference type="Proteomes" id="UP000683291">
    <property type="component" value="Chromosome pJK7-1-1"/>
</dbReference>
<feature type="region of interest" description="Disordered" evidence="1">
    <location>
        <begin position="212"/>
        <end position="267"/>
    </location>
</feature>
<dbReference type="KEGG" id="sual:KDD17_17350"/>
<protein>
    <submittedName>
        <fullName evidence="3">Uncharacterized protein</fullName>
    </submittedName>
</protein>
<evidence type="ECO:0000313" key="4">
    <source>
        <dbReference type="Proteomes" id="UP000683291"/>
    </source>
</evidence>
<feature type="compositionally biased region" description="Low complexity" evidence="1">
    <location>
        <begin position="212"/>
        <end position="249"/>
    </location>
</feature>
<evidence type="ECO:0000313" key="3">
    <source>
        <dbReference type="EMBL" id="QUJ78107.1"/>
    </source>
</evidence>
<feature type="chain" id="PRO_5037409199" evidence="2">
    <location>
        <begin position="29"/>
        <end position="267"/>
    </location>
</feature>
<dbReference type="AlphaFoldDB" id="A0A975PNQ6"/>